<protein>
    <submittedName>
        <fullName evidence="2">Uncharacterized protein</fullName>
    </submittedName>
</protein>
<proteinExistence type="predicted"/>
<evidence type="ECO:0000256" key="1">
    <source>
        <dbReference type="SAM" id="MobiDB-lite"/>
    </source>
</evidence>
<dbReference type="PANTHER" id="PTHR33828:SF2">
    <property type="entry name" value="NUCLEOLIN"/>
    <property type="match status" value="1"/>
</dbReference>
<gene>
    <name evidence="2" type="ORF">ZIOFF_019518</name>
</gene>
<feature type="region of interest" description="Disordered" evidence="1">
    <location>
        <begin position="82"/>
        <end position="103"/>
    </location>
</feature>
<comment type="caution">
    <text evidence="2">The sequence shown here is derived from an EMBL/GenBank/DDBJ whole genome shotgun (WGS) entry which is preliminary data.</text>
</comment>
<reference evidence="2 3" key="1">
    <citation type="submission" date="2020-08" db="EMBL/GenBank/DDBJ databases">
        <title>Plant Genome Project.</title>
        <authorList>
            <person name="Zhang R.-G."/>
        </authorList>
    </citation>
    <scope>NUCLEOTIDE SEQUENCE [LARGE SCALE GENOMIC DNA]</scope>
    <source>
        <tissue evidence="2">Rhizome</tissue>
    </source>
</reference>
<dbReference type="AlphaFoldDB" id="A0A8J5HM24"/>
<dbReference type="Proteomes" id="UP000734854">
    <property type="component" value="Unassembled WGS sequence"/>
</dbReference>
<evidence type="ECO:0000313" key="2">
    <source>
        <dbReference type="EMBL" id="KAG6522378.1"/>
    </source>
</evidence>
<name>A0A8J5HM24_ZINOF</name>
<evidence type="ECO:0000313" key="3">
    <source>
        <dbReference type="Proteomes" id="UP000734854"/>
    </source>
</evidence>
<organism evidence="2 3">
    <name type="scientific">Zingiber officinale</name>
    <name type="common">Ginger</name>
    <name type="synonym">Amomum zingiber</name>
    <dbReference type="NCBI Taxonomy" id="94328"/>
    <lineage>
        <taxon>Eukaryota</taxon>
        <taxon>Viridiplantae</taxon>
        <taxon>Streptophyta</taxon>
        <taxon>Embryophyta</taxon>
        <taxon>Tracheophyta</taxon>
        <taxon>Spermatophyta</taxon>
        <taxon>Magnoliopsida</taxon>
        <taxon>Liliopsida</taxon>
        <taxon>Zingiberales</taxon>
        <taxon>Zingiberaceae</taxon>
        <taxon>Zingiber</taxon>
    </lineage>
</organism>
<dbReference type="PANTHER" id="PTHR33828">
    <property type="entry name" value="OS05G0596200 PROTEIN"/>
    <property type="match status" value="1"/>
</dbReference>
<sequence>MAEGIAKSLKNEEDACDDVPLSAFSGAKMVKKEEPSNGAEDDEDQDNAPLSKSRVRKSKTSTSKVKKEEIFEQTIDKKIKKREEEKKNVKRVSRVKTSETDDSENEDVKVHLALILVHYLCITFEVLASLMFRRLKEKKEKKKRKRIKEVEKKAVGKKGSVADGKVKGRKVYDLPGQKHDQPEERDPLRIFYESLYNQVPGSEMAALWMMEWGLLPLDEAKKVYDNKLKKNQQQKLRSPIKAASVEMRQNGAKKLQKTVQKTEMKTRLPLPVLQQNESDLLPSDRFDAIREQDLRKTTGGRRVLPYRRRSLETSKREIFALTDTFADCSIRFRSGPETEI</sequence>
<dbReference type="EMBL" id="JACMSC010000005">
    <property type="protein sequence ID" value="KAG6522378.1"/>
    <property type="molecule type" value="Genomic_DNA"/>
</dbReference>
<accession>A0A8J5HM24</accession>
<feature type="region of interest" description="Disordered" evidence="1">
    <location>
        <begin position="1"/>
        <end position="67"/>
    </location>
</feature>
<keyword evidence="3" id="KW-1185">Reference proteome</keyword>